<dbReference type="Proteomes" id="UP000626697">
    <property type="component" value="Unassembled WGS sequence"/>
</dbReference>
<reference evidence="2 3" key="1">
    <citation type="submission" date="2020-08" db="EMBL/GenBank/DDBJ databases">
        <title>Genomic Encyclopedia of Type Strains, Phase IV (KMG-IV): sequencing the most valuable type-strain genomes for metagenomic binning, comparative biology and taxonomic classification.</title>
        <authorList>
            <person name="Goeker M."/>
        </authorList>
    </citation>
    <scope>NUCLEOTIDE SEQUENCE [LARGE SCALE GENOMIC DNA]</scope>
    <source>
        <strain evidence="2 3">DSM 105481</strain>
    </source>
</reference>
<dbReference type="PANTHER" id="PTHR32182">
    <property type="entry name" value="DNA REPLICATION AND REPAIR PROTEIN RECF"/>
    <property type="match status" value="1"/>
</dbReference>
<keyword evidence="3" id="KW-1185">Reference proteome</keyword>
<comment type="caution">
    <text evidence="2">The sequence shown here is derived from an EMBL/GenBank/DDBJ whole genome shotgun (WGS) entry which is preliminary data.</text>
</comment>
<feature type="domain" description="POU-specific" evidence="1">
    <location>
        <begin position="840"/>
        <end position="856"/>
    </location>
</feature>
<evidence type="ECO:0000259" key="1">
    <source>
        <dbReference type="PROSITE" id="PS51179"/>
    </source>
</evidence>
<evidence type="ECO:0000313" key="3">
    <source>
        <dbReference type="Proteomes" id="UP000626697"/>
    </source>
</evidence>
<proteinExistence type="predicted"/>
<dbReference type="InterPro" id="IPR026866">
    <property type="entry name" value="CR006_AAA"/>
</dbReference>
<accession>A0ABR6CVV5</accession>
<evidence type="ECO:0000313" key="2">
    <source>
        <dbReference type="EMBL" id="MBA9028740.1"/>
    </source>
</evidence>
<dbReference type="PROSITE" id="PS51179">
    <property type="entry name" value="POU_3"/>
    <property type="match status" value="1"/>
</dbReference>
<dbReference type="Pfam" id="PF13166">
    <property type="entry name" value="AAA_13"/>
    <property type="match status" value="1"/>
</dbReference>
<dbReference type="InterPro" id="IPR027417">
    <property type="entry name" value="P-loop_NTPase"/>
</dbReference>
<dbReference type="InterPro" id="IPR000327">
    <property type="entry name" value="POU_dom"/>
</dbReference>
<organism evidence="2 3">
    <name type="scientific">Peribacillus huizhouensis</name>
    <dbReference type="NCBI Taxonomy" id="1501239"/>
    <lineage>
        <taxon>Bacteria</taxon>
        <taxon>Bacillati</taxon>
        <taxon>Bacillota</taxon>
        <taxon>Bacilli</taxon>
        <taxon>Bacillales</taxon>
        <taxon>Bacillaceae</taxon>
        <taxon>Peribacillus</taxon>
    </lineage>
</organism>
<dbReference type="RefSeq" id="WP_182503744.1">
    <property type="nucleotide sequence ID" value="NZ_JACJHX010000018.1"/>
</dbReference>
<protein>
    <submittedName>
        <fullName evidence="2">Recombinational DNA repair ATPase RecF</fullName>
    </submittedName>
</protein>
<dbReference type="SUPFAM" id="SSF52540">
    <property type="entry name" value="P-loop containing nucleoside triphosphate hydrolases"/>
    <property type="match status" value="1"/>
</dbReference>
<sequence>MEFNDQIWEWSLVLPKWQNDLIRRLYQKSTLESKELKEVIDNILHENGFSERILNIIPLEKGHIPNKHLKDTIKITAIKNFKNIAAIEPEYGLEFSPDGLTVVYGENSAGKSSYAKVLKQACRAVDAKTKIHPNIYNSSQPISTADIYVQQNGIETIINRSVNTAPEQQLTSVSIFDTDCAKVYAESENEVVFIPTEFKIFDNLATHQTEIKQSLLQLKENLMKTLPTFHELSSSSKVKMFVESISYKTEEKDIQQNCIFTKEDQVRLEQISKDLKVLINSNPLKLTQELQRNINDITNLKNNLQYIRKEISFEKVKEFVTLHQQYLDSKATLAALTHEAFEEQPLDGVGSDPWKNLWYSAKQYNEIAYPEHSFPYVENDAKCLLCHQDLKDESRIRLTRFEEFINDSISQKTAQLDAHRQFWLSKLKSLPFTKVTDSSVRTFLNNDSPELDMKVELFIQSAMKVSTVLQNAESDISLSLEDIPGIELLPLKQIEEWLESKSIEMEHFKTLVQQDNSTDLQAEQNELVSKEKVFKRMEDVYRLAKIRHQVDNIDKAIKSLDTTKLTRKYNELSSSLLTDKFQSEIEKELKLLRREHILFKLNSRGVKGKTTIKLALDSSSKININEILSEGEQKALSIAFFLAEISSITSKGGIILDDPVSSLDHSRRDYVAQRLIQEAKKRQVIIFTHDIVFLHTLQKHAKLQKVNESYCSVRRNGKRAGIAKTEMPWITLSTSKRIKYLKNELPKLKKQESQLDPDIYFPNVKTWYMLLRESWERAVEELLLNGVIERFDASVQTQRLSKIKFTDELVQLVTEGMTKTSTFVHDESHAIGRIIPSNEEMIEDLKKLEQFSRLFK</sequence>
<dbReference type="EMBL" id="JACJHX010000018">
    <property type="protein sequence ID" value="MBA9028740.1"/>
    <property type="molecule type" value="Genomic_DNA"/>
</dbReference>
<name>A0ABR6CVV5_9BACI</name>
<gene>
    <name evidence="2" type="ORF">HNP81_004061</name>
</gene>
<dbReference type="Gene3D" id="3.40.50.300">
    <property type="entry name" value="P-loop containing nucleotide triphosphate hydrolases"/>
    <property type="match status" value="2"/>
</dbReference>
<dbReference type="PANTHER" id="PTHR32182:SF22">
    <property type="entry name" value="ATP-DEPENDENT ENDONUCLEASE, OLD FAMILY-RELATED"/>
    <property type="match status" value="1"/>
</dbReference>